<dbReference type="Proteomes" id="UP001057402">
    <property type="component" value="Chromosome 11"/>
</dbReference>
<evidence type="ECO:0000313" key="2">
    <source>
        <dbReference type="Proteomes" id="UP001057402"/>
    </source>
</evidence>
<sequence>MLLEFNVMIKAYGIANNHEKACQLFDSMETQGVDPDKCSYNFLIQILSTADLPRRAMPYLKKMQEAGLIGMLCMQELTTDRSTMSTVVFMLGNNTVLASPQQPTYIIKKKNNMGTTNNSSSDNAASVNQVTISIIEGR</sequence>
<evidence type="ECO:0000313" key="1">
    <source>
        <dbReference type="EMBL" id="KAI4312394.1"/>
    </source>
</evidence>
<accession>A0ACB9LNY5</accession>
<name>A0ACB9LNY5_9MYRT</name>
<protein>
    <submittedName>
        <fullName evidence="1">Uncharacterized protein</fullName>
    </submittedName>
</protein>
<keyword evidence="2" id="KW-1185">Reference proteome</keyword>
<comment type="caution">
    <text evidence="1">The sequence shown here is derived from an EMBL/GenBank/DDBJ whole genome shotgun (WGS) entry which is preliminary data.</text>
</comment>
<dbReference type="EMBL" id="CM042890">
    <property type="protein sequence ID" value="KAI4312394.1"/>
    <property type="molecule type" value="Genomic_DNA"/>
</dbReference>
<proteinExistence type="predicted"/>
<organism evidence="1 2">
    <name type="scientific">Melastoma candidum</name>
    <dbReference type="NCBI Taxonomy" id="119954"/>
    <lineage>
        <taxon>Eukaryota</taxon>
        <taxon>Viridiplantae</taxon>
        <taxon>Streptophyta</taxon>
        <taxon>Embryophyta</taxon>
        <taxon>Tracheophyta</taxon>
        <taxon>Spermatophyta</taxon>
        <taxon>Magnoliopsida</taxon>
        <taxon>eudicotyledons</taxon>
        <taxon>Gunneridae</taxon>
        <taxon>Pentapetalae</taxon>
        <taxon>rosids</taxon>
        <taxon>malvids</taxon>
        <taxon>Myrtales</taxon>
        <taxon>Melastomataceae</taxon>
        <taxon>Melastomatoideae</taxon>
        <taxon>Melastomateae</taxon>
        <taxon>Melastoma</taxon>
    </lineage>
</organism>
<reference evidence="2" key="1">
    <citation type="journal article" date="2023" name="Front. Plant Sci.">
        <title>Chromosomal-level genome assembly of Melastoma candidum provides insights into trichome evolution.</title>
        <authorList>
            <person name="Zhong Y."/>
            <person name="Wu W."/>
            <person name="Sun C."/>
            <person name="Zou P."/>
            <person name="Liu Y."/>
            <person name="Dai S."/>
            <person name="Zhou R."/>
        </authorList>
    </citation>
    <scope>NUCLEOTIDE SEQUENCE [LARGE SCALE GENOMIC DNA]</scope>
</reference>
<gene>
    <name evidence="1" type="ORF">MLD38_037203</name>
</gene>